<accession>A0A840QKR8</accession>
<feature type="chain" id="PRO_5039167315" evidence="1">
    <location>
        <begin position="30"/>
        <end position="56"/>
    </location>
</feature>
<sequence>MQMLCSFSSLARLALWLFVIGLCAGAALAGHVTGPDARKSPVVTCDVGNAAGKGVC</sequence>
<evidence type="ECO:0000313" key="3">
    <source>
        <dbReference type="Proteomes" id="UP000584374"/>
    </source>
</evidence>
<name>A0A840QKR8_9PSEU</name>
<organism evidence="2 3">
    <name type="scientific">Saccharopolyspora phatthalungensis</name>
    <dbReference type="NCBI Taxonomy" id="664693"/>
    <lineage>
        <taxon>Bacteria</taxon>
        <taxon>Bacillati</taxon>
        <taxon>Actinomycetota</taxon>
        <taxon>Actinomycetes</taxon>
        <taxon>Pseudonocardiales</taxon>
        <taxon>Pseudonocardiaceae</taxon>
        <taxon>Saccharopolyspora</taxon>
    </lineage>
</organism>
<reference evidence="2 3" key="1">
    <citation type="submission" date="2020-08" db="EMBL/GenBank/DDBJ databases">
        <title>Sequencing the genomes of 1000 actinobacteria strains.</title>
        <authorList>
            <person name="Klenk H.-P."/>
        </authorList>
    </citation>
    <scope>NUCLEOTIDE SEQUENCE [LARGE SCALE GENOMIC DNA]</scope>
    <source>
        <strain evidence="2 3">DSM 45584</strain>
    </source>
</reference>
<protein>
    <submittedName>
        <fullName evidence="2">Uncharacterized protein</fullName>
    </submittedName>
</protein>
<gene>
    <name evidence="2" type="ORF">BJ970_006852</name>
</gene>
<proteinExistence type="predicted"/>
<keyword evidence="3" id="KW-1185">Reference proteome</keyword>
<evidence type="ECO:0000256" key="1">
    <source>
        <dbReference type="SAM" id="SignalP"/>
    </source>
</evidence>
<dbReference type="AlphaFoldDB" id="A0A840QKR8"/>
<dbReference type="Proteomes" id="UP000584374">
    <property type="component" value="Unassembled WGS sequence"/>
</dbReference>
<comment type="caution">
    <text evidence="2">The sequence shown here is derived from an EMBL/GenBank/DDBJ whole genome shotgun (WGS) entry which is preliminary data.</text>
</comment>
<dbReference type="EMBL" id="JACHIW010000002">
    <property type="protein sequence ID" value="MBB5159253.1"/>
    <property type="molecule type" value="Genomic_DNA"/>
</dbReference>
<evidence type="ECO:0000313" key="2">
    <source>
        <dbReference type="EMBL" id="MBB5159253.1"/>
    </source>
</evidence>
<feature type="signal peptide" evidence="1">
    <location>
        <begin position="1"/>
        <end position="29"/>
    </location>
</feature>
<keyword evidence="1" id="KW-0732">Signal</keyword>